<keyword evidence="4" id="KW-1185">Reference proteome</keyword>
<accession>A0A7J9USY6</accession>
<dbReference type="Pfam" id="PF08240">
    <property type="entry name" value="ADH_N"/>
    <property type="match status" value="1"/>
</dbReference>
<dbReference type="SUPFAM" id="SSF51735">
    <property type="entry name" value="NAD(P)-binding Rossmann-fold domains"/>
    <property type="match status" value="1"/>
</dbReference>
<dbReference type="InterPro" id="IPR011032">
    <property type="entry name" value="GroES-like_sf"/>
</dbReference>
<protein>
    <submittedName>
        <fullName evidence="3">Zinc-binding dehydrogenase</fullName>
    </submittedName>
</protein>
<gene>
    <name evidence="3" type="ORF">GB882_03565</name>
</gene>
<name>A0A7J9USY6_9MICO</name>
<dbReference type="Gene3D" id="3.40.50.720">
    <property type="entry name" value="NAD(P)-binding Rossmann-like Domain"/>
    <property type="match status" value="1"/>
</dbReference>
<organism evidence="3 4">
    <name type="scientific">Georgenia ruanii</name>
    <dbReference type="NCBI Taxonomy" id="348442"/>
    <lineage>
        <taxon>Bacteria</taxon>
        <taxon>Bacillati</taxon>
        <taxon>Actinomycetota</taxon>
        <taxon>Actinomycetes</taxon>
        <taxon>Micrococcales</taxon>
        <taxon>Bogoriellaceae</taxon>
        <taxon>Georgenia</taxon>
    </lineage>
</organism>
<dbReference type="AlphaFoldDB" id="A0A7J9USY6"/>
<dbReference type="RefSeq" id="WP_226909364.1">
    <property type="nucleotide sequence ID" value="NZ_BAAAOT010000018.1"/>
</dbReference>
<feature type="domain" description="Enoyl reductase (ER)" evidence="2">
    <location>
        <begin position="14"/>
        <end position="325"/>
    </location>
</feature>
<evidence type="ECO:0000313" key="4">
    <source>
        <dbReference type="Proteomes" id="UP000429644"/>
    </source>
</evidence>
<proteinExistence type="predicted"/>
<dbReference type="InterPro" id="IPR020843">
    <property type="entry name" value="ER"/>
</dbReference>
<dbReference type="CDD" id="cd08253">
    <property type="entry name" value="zeta_crystallin"/>
    <property type="match status" value="1"/>
</dbReference>
<sequence length="341" mass="36265">MSSTMTAAYVPALGPAEEIRVGELPVPVPHPDEVLVTVESVAVDRVDTLVRSGAYRTEVPLPLILGRDLVGSVLEVGHAVRSFRPGDRVWCNSLGHDGRQGSFAQYAIVPAERLYRLPEHVDPRLAVAVAHSAATAYLAWFVHAKLRPAQVVLVGGGGGNVGTSAIELAARAGATVIATARPDDHERCTAAGAAVVLDYRDPDLALAVRAHAPDGVDVAWDTSGHQAHEISAEVVKPGGKIVVTAVRDGSGPVPLAVLYTRDISVHGFVISRASVRNLTSAAALINQMLVEERLTARIIDELPLTFAADAHRQMEAGDLRGRLLLHPWAREGEEVWTGRPS</sequence>
<dbReference type="InterPro" id="IPR013149">
    <property type="entry name" value="ADH-like_C"/>
</dbReference>
<dbReference type="SMART" id="SM00829">
    <property type="entry name" value="PKS_ER"/>
    <property type="match status" value="1"/>
</dbReference>
<dbReference type="SUPFAM" id="SSF50129">
    <property type="entry name" value="GroES-like"/>
    <property type="match status" value="1"/>
</dbReference>
<keyword evidence="1" id="KW-0521">NADP</keyword>
<dbReference type="PANTHER" id="PTHR44154">
    <property type="entry name" value="QUINONE OXIDOREDUCTASE"/>
    <property type="match status" value="1"/>
</dbReference>
<dbReference type="Proteomes" id="UP000429644">
    <property type="component" value="Unassembled WGS sequence"/>
</dbReference>
<dbReference type="GO" id="GO:0016491">
    <property type="term" value="F:oxidoreductase activity"/>
    <property type="evidence" value="ECO:0007669"/>
    <property type="project" value="InterPro"/>
</dbReference>
<evidence type="ECO:0000313" key="3">
    <source>
        <dbReference type="EMBL" id="MPV87731.1"/>
    </source>
</evidence>
<dbReference type="Pfam" id="PF00107">
    <property type="entry name" value="ADH_zinc_N"/>
    <property type="match status" value="1"/>
</dbReference>
<dbReference type="InterPro" id="IPR013154">
    <property type="entry name" value="ADH-like_N"/>
</dbReference>
<dbReference type="PANTHER" id="PTHR44154:SF1">
    <property type="entry name" value="QUINONE OXIDOREDUCTASE"/>
    <property type="match status" value="1"/>
</dbReference>
<dbReference type="InterPro" id="IPR051603">
    <property type="entry name" value="Zinc-ADH_QOR/CCCR"/>
</dbReference>
<dbReference type="EMBL" id="WHPD01000775">
    <property type="protein sequence ID" value="MPV87731.1"/>
    <property type="molecule type" value="Genomic_DNA"/>
</dbReference>
<comment type="caution">
    <text evidence="3">The sequence shown here is derived from an EMBL/GenBank/DDBJ whole genome shotgun (WGS) entry which is preliminary data.</text>
</comment>
<dbReference type="InterPro" id="IPR036291">
    <property type="entry name" value="NAD(P)-bd_dom_sf"/>
</dbReference>
<dbReference type="Gene3D" id="3.90.180.10">
    <property type="entry name" value="Medium-chain alcohol dehydrogenases, catalytic domain"/>
    <property type="match status" value="1"/>
</dbReference>
<evidence type="ECO:0000256" key="1">
    <source>
        <dbReference type="ARBA" id="ARBA00022857"/>
    </source>
</evidence>
<evidence type="ECO:0000259" key="2">
    <source>
        <dbReference type="SMART" id="SM00829"/>
    </source>
</evidence>
<reference evidence="3 4" key="1">
    <citation type="submission" date="2019-10" db="EMBL/GenBank/DDBJ databases">
        <title>Georgenia wutianyii sp. nov. and Georgenia yuyongxinii sp. nov. isolated from plateau pika (Ochotona curzoniae) in the Qinghai-Tibet plateau of China.</title>
        <authorList>
            <person name="Tian Z."/>
        </authorList>
    </citation>
    <scope>NUCLEOTIDE SEQUENCE [LARGE SCALE GENOMIC DNA]</scope>
    <source>
        <strain evidence="3 4">JCM 15130</strain>
    </source>
</reference>